<evidence type="ECO:0000313" key="2">
    <source>
        <dbReference type="EMBL" id="UFX99847.1"/>
    </source>
</evidence>
<sequence length="53" mass="6263">MSGKNMDINALKQNLKELNDLSQNLLLEINKRNDIMQKGINDCRKFQFVQIRK</sequence>
<protein>
    <submittedName>
        <fullName evidence="2">Uncharacterized protein</fullName>
    </submittedName>
</protein>
<dbReference type="EMBL" id="MH046811">
    <property type="protein sequence ID" value="UFX99847.1"/>
    <property type="molecule type" value="Genomic_DNA"/>
</dbReference>
<evidence type="ECO:0000256" key="1">
    <source>
        <dbReference type="SAM" id="Coils"/>
    </source>
</evidence>
<name>A0A8K1T2H2_9VIRU</name>
<reference evidence="2" key="1">
    <citation type="submission" date="2018-03" db="EMBL/GenBank/DDBJ databases">
        <title>Draft genome sequences of Megaviruse, new member of the family Mimiviridae isolated from water in Shanghai, China.</title>
        <authorList>
            <person name="Xia Y."/>
        </authorList>
    </citation>
    <scope>NUCLEOTIDE SEQUENCE</scope>
    <source>
        <strain evidence="2">SH</strain>
    </source>
</reference>
<accession>A0A8K1T2H2</accession>
<organism evidence="2">
    <name type="scientific">Megavirus baoshan</name>
    <dbReference type="NCBI Taxonomy" id="2496520"/>
    <lineage>
        <taxon>Viruses</taxon>
        <taxon>Varidnaviria</taxon>
        <taxon>Bamfordvirae</taxon>
        <taxon>Nucleocytoviricota</taxon>
        <taxon>Megaviricetes</taxon>
        <taxon>Imitervirales</taxon>
        <taxon>Mimiviridae</taxon>
        <taxon>Megamimivirinae</taxon>
        <taxon>Megavirus</taxon>
        <taxon>Megavirus baoshanense</taxon>
    </lineage>
</organism>
<feature type="coiled-coil region" evidence="1">
    <location>
        <begin position="1"/>
        <end position="28"/>
    </location>
</feature>
<gene>
    <name evidence="2" type="ORF">Mb0749</name>
</gene>
<proteinExistence type="predicted"/>
<keyword evidence="1" id="KW-0175">Coiled coil</keyword>